<protein>
    <recommendedName>
        <fullName evidence="4">FtsK domain-containing protein</fullName>
    </recommendedName>
</protein>
<evidence type="ECO:0000313" key="3">
    <source>
        <dbReference type="Proteomes" id="UP000216852"/>
    </source>
</evidence>
<dbReference type="InterPro" id="IPR027417">
    <property type="entry name" value="P-loop_NTPase"/>
</dbReference>
<feature type="transmembrane region" description="Helical" evidence="1">
    <location>
        <begin position="53"/>
        <end position="74"/>
    </location>
</feature>
<accession>A0ABX4GT95</accession>
<feature type="non-terminal residue" evidence="2">
    <location>
        <position position="228"/>
    </location>
</feature>
<dbReference type="Gene3D" id="3.40.50.300">
    <property type="entry name" value="P-loop containing nucleotide triphosphate hydrolases"/>
    <property type="match status" value="1"/>
</dbReference>
<feature type="transmembrane region" description="Helical" evidence="1">
    <location>
        <begin position="23"/>
        <end position="41"/>
    </location>
</feature>
<proteinExistence type="predicted"/>
<name>A0ABX4GT95_9BACI</name>
<dbReference type="EMBL" id="NPBJ01000049">
    <property type="protein sequence ID" value="PAD98096.1"/>
    <property type="molecule type" value="Genomic_DNA"/>
</dbReference>
<keyword evidence="1" id="KW-0812">Transmembrane</keyword>
<reference evidence="2 3" key="1">
    <citation type="submission" date="2017-07" db="EMBL/GenBank/DDBJ databases">
        <title>Isolation and whole genome analysis of endospore-forming bacteria from heroin.</title>
        <authorList>
            <person name="Kalinowski J."/>
            <person name="Ahrens B."/>
            <person name="Al-Dilaimi A."/>
            <person name="Winkler A."/>
            <person name="Wibberg D."/>
            <person name="Schleenbecker U."/>
            <person name="Ruckert C."/>
            <person name="Wolfel R."/>
            <person name="Grass G."/>
        </authorList>
    </citation>
    <scope>NUCLEOTIDE SEQUENCE [LARGE SCALE GENOMIC DNA]</scope>
    <source>
        <strain evidence="2 3">7517-1</strain>
    </source>
</reference>
<sequence>MNNNNQNQETKNSGIIMSLITKYPYITFSTLLLVILSLLQYRTSSGSLYDGLANTWTINLIITNFMIYAIVKVFSKKKPKGRLSAAVENALATANLIPAYDGHKSFTIKEDSNSITIFINGVVGKVEKDYEKAIPIIEHLLDLDVTEWNYQRGRVNIILSKNAVEADYFYRSSVPEDYLTIGLDQTQGEVKWHYNKFPHMLLVGGTGSGKSTMFKTVISQMKYEWELF</sequence>
<gene>
    <name evidence="2" type="ORF">CHH48_19080</name>
</gene>
<keyword evidence="1" id="KW-0472">Membrane</keyword>
<keyword evidence="1" id="KW-1133">Transmembrane helix</keyword>
<evidence type="ECO:0000313" key="2">
    <source>
        <dbReference type="EMBL" id="PAD98096.1"/>
    </source>
</evidence>
<keyword evidence="3" id="KW-1185">Reference proteome</keyword>
<evidence type="ECO:0008006" key="4">
    <source>
        <dbReference type="Google" id="ProtNLM"/>
    </source>
</evidence>
<comment type="caution">
    <text evidence="2">The sequence shown here is derived from an EMBL/GenBank/DDBJ whole genome shotgun (WGS) entry which is preliminary data.</text>
</comment>
<dbReference type="Proteomes" id="UP000216852">
    <property type="component" value="Unassembled WGS sequence"/>
</dbReference>
<dbReference type="SUPFAM" id="SSF52540">
    <property type="entry name" value="P-loop containing nucleoside triphosphate hydrolases"/>
    <property type="match status" value="1"/>
</dbReference>
<evidence type="ECO:0000256" key="1">
    <source>
        <dbReference type="SAM" id="Phobius"/>
    </source>
</evidence>
<organism evidence="2 3">
    <name type="scientific">Terribacillus saccharophilus</name>
    <dbReference type="NCBI Taxonomy" id="361277"/>
    <lineage>
        <taxon>Bacteria</taxon>
        <taxon>Bacillati</taxon>
        <taxon>Bacillota</taxon>
        <taxon>Bacilli</taxon>
        <taxon>Bacillales</taxon>
        <taxon>Bacillaceae</taxon>
        <taxon>Terribacillus</taxon>
    </lineage>
</organism>